<evidence type="ECO:0000259" key="8">
    <source>
        <dbReference type="PROSITE" id="PS50166"/>
    </source>
</evidence>
<dbReference type="InterPro" id="IPR011989">
    <property type="entry name" value="ARM-like"/>
</dbReference>
<comment type="caution">
    <text evidence="9">The sequence shown here is derived from an EMBL/GenBank/DDBJ whole genome shotgun (WGS) entry which is preliminary data.</text>
</comment>
<evidence type="ECO:0000256" key="5">
    <source>
        <dbReference type="ARBA" id="ARBA00022490"/>
    </source>
</evidence>
<dbReference type="PROSITE" id="PS50166">
    <property type="entry name" value="IMPORTIN_B_NT"/>
    <property type="match status" value="1"/>
</dbReference>
<dbReference type="PANTHER" id="PTHR10997">
    <property type="entry name" value="IMPORTIN-7, 8, 11"/>
    <property type="match status" value="1"/>
</dbReference>
<evidence type="ECO:0000256" key="1">
    <source>
        <dbReference type="ARBA" id="ARBA00004123"/>
    </source>
</evidence>
<keyword evidence="10" id="KW-1185">Reference proteome</keyword>
<accession>A0ABR2W8F8</accession>
<evidence type="ECO:0000256" key="7">
    <source>
        <dbReference type="ARBA" id="ARBA00023242"/>
    </source>
</evidence>
<feature type="domain" description="Importin N-terminal" evidence="8">
    <location>
        <begin position="24"/>
        <end position="97"/>
    </location>
</feature>
<evidence type="ECO:0000256" key="3">
    <source>
        <dbReference type="ARBA" id="ARBA00007991"/>
    </source>
</evidence>
<protein>
    <submittedName>
        <fullName evidence="9">Nonsense-mediated mRNA decay protein 5</fullName>
    </submittedName>
</protein>
<gene>
    <name evidence="9" type="primary">NMD5</name>
    <name evidence="9" type="ORF">K7432_002575</name>
</gene>
<keyword evidence="6" id="KW-0653">Protein transport</keyword>
<dbReference type="Pfam" id="PF08506">
    <property type="entry name" value="Cse1"/>
    <property type="match status" value="1"/>
</dbReference>
<comment type="similarity">
    <text evidence="3">Belongs to the importin beta family.</text>
</comment>
<keyword evidence="4" id="KW-0813">Transport</keyword>
<comment type="subcellular location">
    <subcellularLocation>
        <location evidence="2">Cytoplasm</location>
    </subcellularLocation>
    <subcellularLocation>
        <location evidence="1">Nucleus</location>
    </subcellularLocation>
</comment>
<keyword evidence="7" id="KW-0539">Nucleus</keyword>
<dbReference type="InterPro" id="IPR001494">
    <property type="entry name" value="Importin-beta_N"/>
</dbReference>
<dbReference type="InterPro" id="IPR016024">
    <property type="entry name" value="ARM-type_fold"/>
</dbReference>
<dbReference type="InterPro" id="IPR013713">
    <property type="entry name" value="XPO2_central"/>
</dbReference>
<proteinExistence type="inferred from homology"/>
<reference evidence="9 10" key="1">
    <citation type="submission" date="2023-04" db="EMBL/GenBank/DDBJ databases">
        <title>Genome of Basidiobolus ranarum AG-B5.</title>
        <authorList>
            <person name="Stajich J.E."/>
            <person name="Carter-House D."/>
            <person name="Gryganskyi A."/>
        </authorList>
    </citation>
    <scope>NUCLEOTIDE SEQUENCE [LARGE SCALE GENOMIC DNA]</scope>
    <source>
        <strain evidence="9 10">AG-B5</strain>
    </source>
</reference>
<evidence type="ECO:0000256" key="2">
    <source>
        <dbReference type="ARBA" id="ARBA00004496"/>
    </source>
</evidence>
<sequence>MDIQTVYQLFAATYHPDPNVRKEAENRLKEVESNPTILSLFLQIIGSEESEISVRQAVAIYFKNRVRKAWVQSPSQSGISPEDKENVKSNILRVLVPAPPMIRVQLTACLGTILSQEFPEQWAGYLPQVQELLSSNDHRAVFGGLTALHEVVKIYQWKSQDKREPLLQIIKHAFPTLQTIASSLVASESIEAAEMLKTILKTYYCSIQYDLSEAQQQSDSLVHWGSLFIQLVEKSVPNQPADVEDREKYIWWKVKKWAYHCLNRLFGRYGNPALLPATATKYGNFAKNFIQHFAPNILNTYLAQTEAYISGKSWLSKKIIYLLAMFYSDCIKHKSTWQIFKPHMESIVAHFIFPELCYKEEDQALWVEDPVEFVHKKVDPLEDFRSPVTACMNLLIDLVRDRKKHTFMGILGFANTVLNKYSENPSDPNLARQKDGALCMIGCLSHTILRKKSGLESQMESFFVTHVFPEFRGAYPFLRARACDIMNKFSDLNFQNQDNVAIAFQSLLDCLRDSELPVKVYAALAIQPMIRHDLVREAIVPHVPQIMNEFLSLTNQIDIDTLANVMEEFVEVFAEQLAPFANQLCEQMRDTFLRIMEEVTQSTSQIDLDNGAIDMDDMGDKTMAAMGVLKTIGTLILSLESTPELLAQLEQTLMPIIRYTLEKQIIDLYDEIFEIIDCCTFSSKTVSPIMWGVFDLIYHSFKESGIDFMEEMLPSLDNFISYGKPVFMSNPDAQHKVFDIIDTVMKSDRVGENDRVCACKLAESMLLNCRGGVDAFVPPLLGLTCTYLFSESAIQTSALLVHCLELVINCIYYNPALTLRTLEEQGLTTRFFALWFQNLEKFSRVHDKKLTIVALCSLIELPTDQIPASLQPAWSQLMDGVLNVFRSLPKAMENRKRMEKLYGEGIDDEDDLFSRMDGNLEDLDEDEIELEDEFDDDDVVGDDKEYLDYLTQQAADNIPDDDFDEDELEEEVLFESLLDSIDVYVAFQDTIQKLQHVNPASYQVLTQSVSPDNQSLIMSVFTTADANRSKSS</sequence>
<dbReference type="Pfam" id="PF25758">
    <property type="entry name" value="TPR_IPO11"/>
    <property type="match status" value="1"/>
</dbReference>
<dbReference type="SMART" id="SM00913">
    <property type="entry name" value="IBN_N"/>
    <property type="match status" value="1"/>
</dbReference>
<evidence type="ECO:0000313" key="9">
    <source>
        <dbReference type="EMBL" id="KAK9722585.1"/>
    </source>
</evidence>
<evidence type="ECO:0000256" key="6">
    <source>
        <dbReference type="ARBA" id="ARBA00022927"/>
    </source>
</evidence>
<evidence type="ECO:0000256" key="4">
    <source>
        <dbReference type="ARBA" id="ARBA00022448"/>
    </source>
</evidence>
<organism evidence="9 10">
    <name type="scientific">Basidiobolus ranarum</name>
    <dbReference type="NCBI Taxonomy" id="34480"/>
    <lineage>
        <taxon>Eukaryota</taxon>
        <taxon>Fungi</taxon>
        <taxon>Fungi incertae sedis</taxon>
        <taxon>Zoopagomycota</taxon>
        <taxon>Entomophthoromycotina</taxon>
        <taxon>Basidiobolomycetes</taxon>
        <taxon>Basidiobolales</taxon>
        <taxon>Basidiobolaceae</taxon>
        <taxon>Basidiobolus</taxon>
    </lineage>
</organism>
<dbReference type="Gene3D" id="1.25.10.10">
    <property type="entry name" value="Leucine-rich Repeat Variant"/>
    <property type="match status" value="1"/>
</dbReference>
<keyword evidence="5" id="KW-0963">Cytoplasm</keyword>
<dbReference type="SUPFAM" id="SSF48371">
    <property type="entry name" value="ARM repeat"/>
    <property type="match status" value="1"/>
</dbReference>
<dbReference type="InterPro" id="IPR058669">
    <property type="entry name" value="TPR_IPO7/11-like"/>
</dbReference>
<evidence type="ECO:0000313" key="10">
    <source>
        <dbReference type="Proteomes" id="UP001479436"/>
    </source>
</evidence>
<dbReference type="PANTHER" id="PTHR10997:SF18">
    <property type="entry name" value="D-IMPORTIN 7_RANBP7"/>
    <property type="match status" value="1"/>
</dbReference>
<name>A0ABR2W8F8_9FUNG</name>
<dbReference type="EMBL" id="JASJQH010006946">
    <property type="protein sequence ID" value="KAK9722585.1"/>
    <property type="molecule type" value="Genomic_DNA"/>
</dbReference>
<dbReference type="Proteomes" id="UP001479436">
    <property type="component" value="Unassembled WGS sequence"/>
</dbReference>
<dbReference type="Pfam" id="PF03810">
    <property type="entry name" value="IBN_N"/>
    <property type="match status" value="1"/>
</dbReference>